<dbReference type="STRING" id="349124.Hhal_2332"/>
<dbReference type="SUPFAM" id="SSF51735">
    <property type="entry name" value="NAD(P)-binding Rossmann-fold domains"/>
    <property type="match status" value="1"/>
</dbReference>
<protein>
    <submittedName>
        <fullName evidence="2">NAD-dependent epimerase/dehydratase</fullName>
    </submittedName>
</protein>
<dbReference type="Pfam" id="PF01370">
    <property type="entry name" value="Epimerase"/>
    <property type="match status" value="1"/>
</dbReference>
<proteinExistence type="predicted"/>
<dbReference type="EMBL" id="CP000544">
    <property type="protein sequence ID" value="ABM63095.1"/>
    <property type="molecule type" value="Genomic_DNA"/>
</dbReference>
<evidence type="ECO:0000313" key="2">
    <source>
        <dbReference type="EMBL" id="ABM63095.1"/>
    </source>
</evidence>
<dbReference type="GO" id="GO:0044877">
    <property type="term" value="F:protein-containing complex binding"/>
    <property type="evidence" value="ECO:0007669"/>
    <property type="project" value="TreeGrafter"/>
</dbReference>
<dbReference type="RefSeq" id="WP_011815117.1">
    <property type="nucleotide sequence ID" value="NC_008789.1"/>
</dbReference>
<dbReference type="PANTHER" id="PTHR12126">
    <property type="entry name" value="NADH-UBIQUINONE OXIDOREDUCTASE 39 KDA SUBUNIT-RELATED"/>
    <property type="match status" value="1"/>
</dbReference>
<dbReference type="InterPro" id="IPR051207">
    <property type="entry name" value="ComplexI_NDUFA9_subunit"/>
</dbReference>
<gene>
    <name evidence="2" type="ordered locus">Hhal_2332</name>
</gene>
<dbReference type="Gene3D" id="3.40.50.720">
    <property type="entry name" value="NAD(P)-binding Rossmann-like Domain"/>
    <property type="match status" value="1"/>
</dbReference>
<organism evidence="2 3">
    <name type="scientific">Halorhodospira halophila (strain DSM 244 / SL1)</name>
    <name type="common">Ectothiorhodospira halophila (strain DSM 244 / SL1)</name>
    <dbReference type="NCBI Taxonomy" id="349124"/>
    <lineage>
        <taxon>Bacteria</taxon>
        <taxon>Pseudomonadati</taxon>
        <taxon>Pseudomonadota</taxon>
        <taxon>Gammaproteobacteria</taxon>
        <taxon>Chromatiales</taxon>
        <taxon>Ectothiorhodospiraceae</taxon>
        <taxon>Halorhodospira</taxon>
    </lineage>
</organism>
<dbReference type="OrthoDB" id="9776313at2"/>
<dbReference type="KEGG" id="hha:Hhal_2332"/>
<evidence type="ECO:0000313" key="3">
    <source>
        <dbReference type="Proteomes" id="UP000000647"/>
    </source>
</evidence>
<reference evidence="2 3" key="2">
    <citation type="journal article" date="2013" name="Stand. Genomic Sci.">
        <title>Complete genome sequence of Halorhodospira halophila SL1.</title>
        <authorList>
            <person name="Challacombe J.F."/>
            <person name="Majid S."/>
            <person name="Deole R."/>
            <person name="Brettin T.S."/>
            <person name="Bruce D."/>
            <person name="Delano S.F."/>
            <person name="Detter J.C."/>
            <person name="Gleasner C.D."/>
            <person name="Han C.S."/>
            <person name="Misra M."/>
            <person name="Reitenga K.G."/>
            <person name="Mikhailova N."/>
            <person name="Woyke T."/>
            <person name="Pitluck S."/>
            <person name="Nolan M."/>
            <person name="Land M.L."/>
            <person name="Saunders E."/>
            <person name="Tapia R."/>
            <person name="Lapidus A."/>
            <person name="Ivanova N."/>
            <person name="Hoff W.D."/>
        </authorList>
    </citation>
    <scope>NUCLEOTIDE SEQUENCE [LARGE SCALE GENOMIC DNA]</scope>
    <source>
        <strain evidence="3">DSM 244 / SL1</strain>
    </source>
</reference>
<reference evidence="3" key="1">
    <citation type="submission" date="2006-12" db="EMBL/GenBank/DDBJ databases">
        <title>Complete sequence of Halorhodospira halophila SL1.</title>
        <authorList>
            <consortium name="US DOE Joint Genome Institute"/>
            <person name="Copeland A."/>
            <person name="Lucas S."/>
            <person name="Lapidus A."/>
            <person name="Barry K."/>
            <person name="Detter J.C."/>
            <person name="Glavina del Rio T."/>
            <person name="Hammon N."/>
            <person name="Israni S."/>
            <person name="Dalin E."/>
            <person name="Tice H."/>
            <person name="Pitluck S."/>
            <person name="Saunders E."/>
            <person name="Brettin T."/>
            <person name="Bruce D."/>
            <person name="Han C."/>
            <person name="Tapia R."/>
            <person name="Schmutz J."/>
            <person name="Larimer F."/>
            <person name="Land M."/>
            <person name="Hauser L."/>
            <person name="Kyrpides N."/>
            <person name="Mikhailova N."/>
            <person name="Hoff W."/>
            <person name="Richardson P."/>
        </authorList>
    </citation>
    <scope>NUCLEOTIDE SEQUENCE [LARGE SCALE GENOMIC DNA]</scope>
    <source>
        <strain evidence="3">DSM 244 / SL1</strain>
    </source>
</reference>
<dbReference type="AlphaFoldDB" id="A1WZI3"/>
<dbReference type="eggNOG" id="COG0702">
    <property type="taxonomic scope" value="Bacteria"/>
</dbReference>
<name>A1WZI3_HALHL</name>
<accession>A1WZI3</accession>
<dbReference type="InterPro" id="IPR001509">
    <property type="entry name" value="Epimerase_deHydtase"/>
</dbReference>
<keyword evidence="3" id="KW-1185">Reference proteome</keyword>
<dbReference type="PANTHER" id="PTHR12126:SF11">
    <property type="entry name" value="NADH DEHYDROGENASE [UBIQUINONE] 1 ALPHA SUBCOMPLEX SUBUNIT 9, MITOCHONDRIAL"/>
    <property type="match status" value="1"/>
</dbReference>
<evidence type="ECO:0000259" key="1">
    <source>
        <dbReference type="Pfam" id="PF01370"/>
    </source>
</evidence>
<dbReference type="CDD" id="cd05271">
    <property type="entry name" value="NDUFA9_like_SDR_a"/>
    <property type="match status" value="1"/>
</dbReference>
<sequence length="320" mass="34774">MEAKTVCVVGGTGFVGMHVANRLADRGYRIRALTRRSHRGRDLLLFPGLRLFEADVHDERELVRHFSGCHAVINLAGAHTGRGGPREDAYHEVHVDLPRRVLAAARRASVPRLVHMSALGAHPDAVSRFLRTKGEGEQLVLAADPDEIGATVLQPSVIFGAGDRFLNRFAGLLRFAPGVFFLPTPDARLQPVFGGDVAQAVINATEDPRTAGQTYQLCGPQIYTLRELVEYVAELRGLRRRVVGLPDSLSQLSGRLLGLAPGRPYTLDEYRFTATPNCCAEDGLAALGIRANALEAITPGYLGAAGRQAQYQQARREAGR</sequence>
<dbReference type="InterPro" id="IPR036291">
    <property type="entry name" value="NAD(P)-bd_dom_sf"/>
</dbReference>
<feature type="domain" description="NAD-dependent epimerase/dehydratase" evidence="1">
    <location>
        <begin position="6"/>
        <end position="216"/>
    </location>
</feature>
<dbReference type="HOGENOM" id="CLU_007383_6_5_6"/>
<dbReference type="Proteomes" id="UP000000647">
    <property type="component" value="Chromosome"/>
</dbReference>